<dbReference type="Proteomes" id="UP000824072">
    <property type="component" value="Unassembled WGS sequence"/>
</dbReference>
<reference evidence="4" key="1">
    <citation type="submission" date="2020-10" db="EMBL/GenBank/DDBJ databases">
        <authorList>
            <person name="Gilroy R."/>
        </authorList>
    </citation>
    <scope>NUCLEOTIDE SEQUENCE</scope>
    <source>
        <strain evidence="4">ChiHcec3-11533</strain>
    </source>
</reference>
<organism evidence="4 5">
    <name type="scientific">Candidatus Pullichristensenella excrementigallinarum</name>
    <dbReference type="NCBI Taxonomy" id="2840907"/>
    <lineage>
        <taxon>Bacteria</taxon>
        <taxon>Bacillati</taxon>
        <taxon>Bacillota</taxon>
        <taxon>Clostridia</taxon>
        <taxon>Candidatus Pullichristensenella</taxon>
    </lineage>
</organism>
<evidence type="ECO:0000259" key="3">
    <source>
        <dbReference type="PROSITE" id="PS51186"/>
    </source>
</evidence>
<dbReference type="EMBL" id="DVMU01000131">
    <property type="protein sequence ID" value="HIU34075.1"/>
    <property type="molecule type" value="Genomic_DNA"/>
</dbReference>
<dbReference type="InterPro" id="IPR000182">
    <property type="entry name" value="GNAT_dom"/>
</dbReference>
<dbReference type="Pfam" id="PF00583">
    <property type="entry name" value="Acetyltransf_1"/>
    <property type="match status" value="1"/>
</dbReference>
<name>A0A9D1LC52_9FIRM</name>
<gene>
    <name evidence="4" type="ORF">IAB02_05880</name>
</gene>
<keyword evidence="2" id="KW-0012">Acyltransferase</keyword>
<evidence type="ECO:0000256" key="2">
    <source>
        <dbReference type="ARBA" id="ARBA00023315"/>
    </source>
</evidence>
<proteinExistence type="predicted"/>
<dbReference type="PANTHER" id="PTHR43420:SF47">
    <property type="entry name" value="N-ACETYLTRANSFERASE DOMAIN-CONTAINING PROTEIN"/>
    <property type="match status" value="1"/>
</dbReference>
<dbReference type="CDD" id="cd04301">
    <property type="entry name" value="NAT_SF"/>
    <property type="match status" value="1"/>
</dbReference>
<sequence length="145" mass="16718">MIRLEKVNADNYQAVLELELADSQRGFVAPNVRSLAQAWVFYDRARPYAICAGDKVVGFIMFDDKARERKVEVWRLMIGKEFQGKGYGREALSRAIDFLRAEQKFDFIQINYVEGNFAAKRLYEKLGFAATGEMEGNEIVMKLYL</sequence>
<comment type="caution">
    <text evidence="4">The sequence shown here is derived from an EMBL/GenBank/DDBJ whole genome shotgun (WGS) entry which is preliminary data.</text>
</comment>
<evidence type="ECO:0000313" key="4">
    <source>
        <dbReference type="EMBL" id="HIU34075.1"/>
    </source>
</evidence>
<keyword evidence="1" id="KW-0808">Transferase</keyword>
<accession>A0A9D1LC52</accession>
<dbReference type="PROSITE" id="PS51186">
    <property type="entry name" value="GNAT"/>
    <property type="match status" value="1"/>
</dbReference>
<dbReference type="GO" id="GO:0016747">
    <property type="term" value="F:acyltransferase activity, transferring groups other than amino-acyl groups"/>
    <property type="evidence" value="ECO:0007669"/>
    <property type="project" value="InterPro"/>
</dbReference>
<evidence type="ECO:0000256" key="1">
    <source>
        <dbReference type="ARBA" id="ARBA00022679"/>
    </source>
</evidence>
<dbReference type="Gene3D" id="3.40.630.30">
    <property type="match status" value="1"/>
</dbReference>
<dbReference type="SUPFAM" id="SSF55729">
    <property type="entry name" value="Acyl-CoA N-acyltransferases (Nat)"/>
    <property type="match status" value="1"/>
</dbReference>
<dbReference type="AlphaFoldDB" id="A0A9D1LC52"/>
<dbReference type="InterPro" id="IPR050680">
    <property type="entry name" value="YpeA/RimI_acetyltransf"/>
</dbReference>
<evidence type="ECO:0000313" key="5">
    <source>
        <dbReference type="Proteomes" id="UP000824072"/>
    </source>
</evidence>
<feature type="domain" description="N-acetyltransferase" evidence="3">
    <location>
        <begin position="2"/>
        <end position="145"/>
    </location>
</feature>
<protein>
    <submittedName>
        <fullName evidence="4">GNAT family N-acetyltransferase</fullName>
    </submittedName>
</protein>
<reference evidence="4" key="2">
    <citation type="journal article" date="2021" name="PeerJ">
        <title>Extensive microbial diversity within the chicken gut microbiome revealed by metagenomics and culture.</title>
        <authorList>
            <person name="Gilroy R."/>
            <person name="Ravi A."/>
            <person name="Getino M."/>
            <person name="Pursley I."/>
            <person name="Horton D.L."/>
            <person name="Alikhan N.F."/>
            <person name="Baker D."/>
            <person name="Gharbi K."/>
            <person name="Hall N."/>
            <person name="Watson M."/>
            <person name="Adriaenssens E.M."/>
            <person name="Foster-Nyarko E."/>
            <person name="Jarju S."/>
            <person name="Secka A."/>
            <person name="Antonio M."/>
            <person name="Oren A."/>
            <person name="Chaudhuri R.R."/>
            <person name="La Ragione R."/>
            <person name="Hildebrand F."/>
            <person name="Pallen M.J."/>
        </authorList>
    </citation>
    <scope>NUCLEOTIDE SEQUENCE</scope>
    <source>
        <strain evidence="4">ChiHcec3-11533</strain>
    </source>
</reference>
<dbReference type="InterPro" id="IPR016181">
    <property type="entry name" value="Acyl_CoA_acyltransferase"/>
</dbReference>
<dbReference type="PANTHER" id="PTHR43420">
    <property type="entry name" value="ACETYLTRANSFERASE"/>
    <property type="match status" value="1"/>
</dbReference>